<keyword evidence="3" id="KW-1185">Reference proteome</keyword>
<dbReference type="AlphaFoldDB" id="A0A815GQS4"/>
<evidence type="ECO:0000256" key="1">
    <source>
        <dbReference type="SAM" id="SignalP"/>
    </source>
</evidence>
<dbReference type="EMBL" id="CAJNOR010002808">
    <property type="protein sequence ID" value="CAF1343509.1"/>
    <property type="molecule type" value="Genomic_DNA"/>
</dbReference>
<feature type="signal peptide" evidence="1">
    <location>
        <begin position="1"/>
        <end position="18"/>
    </location>
</feature>
<feature type="chain" id="PRO_5032314276" evidence="1">
    <location>
        <begin position="19"/>
        <end position="135"/>
    </location>
</feature>
<evidence type="ECO:0000313" key="2">
    <source>
        <dbReference type="EMBL" id="CAF1343509.1"/>
    </source>
</evidence>
<evidence type="ECO:0000313" key="3">
    <source>
        <dbReference type="Proteomes" id="UP000663828"/>
    </source>
</evidence>
<gene>
    <name evidence="2" type="ORF">XAT740_LOCUS31087</name>
</gene>
<reference evidence="2" key="1">
    <citation type="submission" date="2021-02" db="EMBL/GenBank/DDBJ databases">
        <authorList>
            <person name="Nowell W R."/>
        </authorList>
    </citation>
    <scope>NUCLEOTIDE SEQUENCE</scope>
</reference>
<sequence>MMNKTLFVLCLMIGVVSSINLSNIFQNIKNKPFALVCNAVSSNPNIANEILTKLNEALAKGDGDQKFPLSIQYLSSTTNQNKFKAGGNDCQDFFDGLLTQFKQDVSQNLKPGVDAKDKFIQFLKNKIQVLKAFFN</sequence>
<organism evidence="2 3">
    <name type="scientific">Adineta ricciae</name>
    <name type="common">Rotifer</name>
    <dbReference type="NCBI Taxonomy" id="249248"/>
    <lineage>
        <taxon>Eukaryota</taxon>
        <taxon>Metazoa</taxon>
        <taxon>Spiralia</taxon>
        <taxon>Gnathifera</taxon>
        <taxon>Rotifera</taxon>
        <taxon>Eurotatoria</taxon>
        <taxon>Bdelloidea</taxon>
        <taxon>Adinetida</taxon>
        <taxon>Adinetidae</taxon>
        <taxon>Adineta</taxon>
    </lineage>
</organism>
<protein>
    <submittedName>
        <fullName evidence="2">Uncharacterized protein</fullName>
    </submittedName>
</protein>
<dbReference type="Proteomes" id="UP000663828">
    <property type="component" value="Unassembled WGS sequence"/>
</dbReference>
<proteinExistence type="predicted"/>
<name>A0A815GQS4_ADIRI</name>
<accession>A0A815GQS4</accession>
<keyword evidence="1" id="KW-0732">Signal</keyword>
<comment type="caution">
    <text evidence="2">The sequence shown here is derived from an EMBL/GenBank/DDBJ whole genome shotgun (WGS) entry which is preliminary data.</text>
</comment>